<sequence length="182" mass="20491">MTQVLKDRIAPPPFNPHPQIVKLLQETQCGKYSNNCQQCMDVRDANCGWCVTSNRCTSKMECASVATDYWFPSVKNQCLSLEFMDHPSGYAYKLDDTRKPVTLSVTFVPPLETNENMTCRLDKEGDIPLQILLNGNVIAERKILFYRCLRFPRGVAITMTSYTKGNDFVGSGCNQAKGHLVP</sequence>
<dbReference type="GO" id="GO:0002116">
    <property type="term" value="C:semaphorin receptor complex"/>
    <property type="evidence" value="ECO:0007669"/>
    <property type="project" value="TreeGrafter"/>
</dbReference>
<accession>K1Q1D2</accession>
<organism evidence="4">
    <name type="scientific">Magallana gigas</name>
    <name type="common">Pacific oyster</name>
    <name type="synonym">Crassostrea gigas</name>
    <dbReference type="NCBI Taxonomy" id="29159"/>
    <lineage>
        <taxon>Eukaryota</taxon>
        <taxon>Metazoa</taxon>
        <taxon>Spiralia</taxon>
        <taxon>Lophotrochozoa</taxon>
        <taxon>Mollusca</taxon>
        <taxon>Bivalvia</taxon>
        <taxon>Autobranchia</taxon>
        <taxon>Pteriomorphia</taxon>
        <taxon>Ostreida</taxon>
        <taxon>Ostreoidea</taxon>
        <taxon>Ostreidae</taxon>
        <taxon>Magallana</taxon>
    </lineage>
</organism>
<evidence type="ECO:0000256" key="3">
    <source>
        <dbReference type="ARBA" id="ARBA00023180"/>
    </source>
</evidence>
<dbReference type="PANTHER" id="PTHR22625">
    <property type="entry name" value="PLEXIN"/>
    <property type="match status" value="1"/>
</dbReference>
<dbReference type="GO" id="GO:0050772">
    <property type="term" value="P:positive regulation of axonogenesis"/>
    <property type="evidence" value="ECO:0007669"/>
    <property type="project" value="TreeGrafter"/>
</dbReference>
<dbReference type="InterPro" id="IPR002165">
    <property type="entry name" value="Plexin_repeat"/>
</dbReference>
<protein>
    <submittedName>
        <fullName evidence="4">Uncharacterized protein</fullName>
    </submittedName>
</protein>
<dbReference type="GO" id="GO:0005886">
    <property type="term" value="C:plasma membrane"/>
    <property type="evidence" value="ECO:0007669"/>
    <property type="project" value="TreeGrafter"/>
</dbReference>
<proteinExistence type="predicted"/>
<dbReference type="EMBL" id="JH818532">
    <property type="protein sequence ID" value="EKC30272.1"/>
    <property type="molecule type" value="Genomic_DNA"/>
</dbReference>
<dbReference type="InterPro" id="IPR031148">
    <property type="entry name" value="Plexin"/>
</dbReference>
<gene>
    <name evidence="4" type="ORF">CGI_10010795</name>
</gene>
<dbReference type="SMART" id="SM00423">
    <property type="entry name" value="PSI"/>
    <property type="match status" value="1"/>
</dbReference>
<dbReference type="InParanoid" id="K1Q1D2"/>
<evidence type="ECO:0000256" key="1">
    <source>
        <dbReference type="ARBA" id="ARBA00004370"/>
    </source>
</evidence>
<reference evidence="4" key="1">
    <citation type="journal article" date="2012" name="Nature">
        <title>The oyster genome reveals stress adaptation and complexity of shell formation.</title>
        <authorList>
            <person name="Zhang G."/>
            <person name="Fang X."/>
            <person name="Guo X."/>
            <person name="Li L."/>
            <person name="Luo R."/>
            <person name="Xu F."/>
            <person name="Yang P."/>
            <person name="Zhang L."/>
            <person name="Wang X."/>
            <person name="Qi H."/>
            <person name="Xiong Z."/>
            <person name="Que H."/>
            <person name="Xie Y."/>
            <person name="Holland P.W."/>
            <person name="Paps J."/>
            <person name="Zhu Y."/>
            <person name="Wu F."/>
            <person name="Chen Y."/>
            <person name="Wang J."/>
            <person name="Peng C."/>
            <person name="Meng J."/>
            <person name="Yang L."/>
            <person name="Liu J."/>
            <person name="Wen B."/>
            <person name="Zhang N."/>
            <person name="Huang Z."/>
            <person name="Zhu Q."/>
            <person name="Feng Y."/>
            <person name="Mount A."/>
            <person name="Hedgecock D."/>
            <person name="Xu Z."/>
            <person name="Liu Y."/>
            <person name="Domazet-Loso T."/>
            <person name="Du Y."/>
            <person name="Sun X."/>
            <person name="Zhang S."/>
            <person name="Liu B."/>
            <person name="Cheng P."/>
            <person name="Jiang X."/>
            <person name="Li J."/>
            <person name="Fan D."/>
            <person name="Wang W."/>
            <person name="Fu W."/>
            <person name="Wang T."/>
            <person name="Wang B."/>
            <person name="Zhang J."/>
            <person name="Peng Z."/>
            <person name="Li Y."/>
            <person name="Li N."/>
            <person name="Wang J."/>
            <person name="Chen M."/>
            <person name="He Y."/>
            <person name="Tan F."/>
            <person name="Song X."/>
            <person name="Zheng Q."/>
            <person name="Huang R."/>
            <person name="Yang H."/>
            <person name="Du X."/>
            <person name="Chen L."/>
            <person name="Yang M."/>
            <person name="Gaffney P.M."/>
            <person name="Wang S."/>
            <person name="Luo L."/>
            <person name="She Z."/>
            <person name="Ming Y."/>
            <person name="Huang W."/>
            <person name="Zhang S."/>
            <person name="Huang B."/>
            <person name="Zhang Y."/>
            <person name="Qu T."/>
            <person name="Ni P."/>
            <person name="Miao G."/>
            <person name="Wang J."/>
            <person name="Wang Q."/>
            <person name="Steinberg C.E."/>
            <person name="Wang H."/>
            <person name="Li N."/>
            <person name="Qian L."/>
            <person name="Zhang G."/>
            <person name="Li Y."/>
            <person name="Yang H."/>
            <person name="Liu X."/>
            <person name="Wang J."/>
            <person name="Yin Y."/>
            <person name="Wang J."/>
        </authorList>
    </citation>
    <scope>NUCLEOTIDE SEQUENCE [LARGE SCALE GENOMIC DNA]</scope>
    <source>
        <strain evidence="4">05x7-T-G4-1.051#20</strain>
    </source>
</reference>
<comment type="subcellular location">
    <subcellularLocation>
        <location evidence="1">Membrane</location>
    </subcellularLocation>
</comment>
<evidence type="ECO:0000313" key="4">
    <source>
        <dbReference type="EMBL" id="EKC30272.1"/>
    </source>
</evidence>
<dbReference type="SUPFAM" id="SSF103575">
    <property type="entry name" value="Plexin repeat"/>
    <property type="match status" value="1"/>
</dbReference>
<evidence type="ECO:0000256" key="2">
    <source>
        <dbReference type="ARBA" id="ARBA00023136"/>
    </source>
</evidence>
<name>K1Q1D2_MAGGI</name>
<dbReference type="InterPro" id="IPR016201">
    <property type="entry name" value="PSI"/>
</dbReference>
<dbReference type="PANTHER" id="PTHR22625:SF44">
    <property type="entry name" value="PLEXIN-B"/>
    <property type="match status" value="1"/>
</dbReference>
<keyword evidence="3" id="KW-0325">Glycoprotein</keyword>
<dbReference type="GO" id="GO:0008360">
    <property type="term" value="P:regulation of cell shape"/>
    <property type="evidence" value="ECO:0007669"/>
    <property type="project" value="TreeGrafter"/>
</dbReference>
<dbReference type="Gene3D" id="2.60.40.10">
    <property type="entry name" value="Immunoglobulins"/>
    <property type="match status" value="1"/>
</dbReference>
<dbReference type="InterPro" id="IPR013783">
    <property type="entry name" value="Ig-like_fold"/>
</dbReference>
<dbReference type="AlphaFoldDB" id="K1Q1D2"/>
<dbReference type="GO" id="GO:0007162">
    <property type="term" value="P:negative regulation of cell adhesion"/>
    <property type="evidence" value="ECO:0007669"/>
    <property type="project" value="TreeGrafter"/>
</dbReference>
<dbReference type="GO" id="GO:0030334">
    <property type="term" value="P:regulation of cell migration"/>
    <property type="evidence" value="ECO:0007669"/>
    <property type="project" value="TreeGrafter"/>
</dbReference>
<dbReference type="GO" id="GO:0017154">
    <property type="term" value="F:semaphorin receptor activity"/>
    <property type="evidence" value="ECO:0007669"/>
    <property type="project" value="InterPro"/>
</dbReference>
<dbReference type="HOGENOM" id="CLU_1483361_0_0_1"/>
<dbReference type="Pfam" id="PF01437">
    <property type="entry name" value="PSI"/>
    <property type="match status" value="1"/>
</dbReference>
<keyword evidence="2" id="KW-0472">Membrane</keyword>